<accession>A0A1H6Q723</accession>
<dbReference type="PANTHER" id="PTHR38780">
    <property type="entry name" value="PROTEIN TUSC"/>
    <property type="match status" value="1"/>
</dbReference>
<dbReference type="SUPFAM" id="SSF75169">
    <property type="entry name" value="DsrEFH-like"/>
    <property type="match status" value="1"/>
</dbReference>
<name>A0A1H6Q723_9GAMM</name>
<dbReference type="AlphaFoldDB" id="A0A1H6Q723"/>
<dbReference type="PANTHER" id="PTHR38780:SF1">
    <property type="entry name" value="PROTEIN TUSC"/>
    <property type="match status" value="1"/>
</dbReference>
<dbReference type="STRING" id="64971.SAMN05421831_10177"/>
<reference evidence="3" key="1">
    <citation type="submission" date="2016-10" db="EMBL/GenBank/DDBJ databases">
        <authorList>
            <person name="Varghese N."/>
            <person name="Submissions S."/>
        </authorList>
    </citation>
    <scope>NUCLEOTIDE SEQUENCE [LARGE SCALE GENOMIC DNA]</scope>
    <source>
        <strain evidence="3">DSM 7165</strain>
    </source>
</reference>
<dbReference type="EMBL" id="FNYH01000001">
    <property type="protein sequence ID" value="SEI37676.1"/>
    <property type="molecule type" value="Genomic_DNA"/>
</dbReference>
<dbReference type="Gene3D" id="3.40.1260.10">
    <property type="entry name" value="DsrEFH-like"/>
    <property type="match status" value="1"/>
</dbReference>
<dbReference type="Proteomes" id="UP000242999">
    <property type="component" value="Unassembled WGS sequence"/>
</dbReference>
<protein>
    <submittedName>
        <fullName evidence="2">tRNA 2-thiouridine synthesizing protein C</fullName>
    </submittedName>
</protein>
<dbReference type="InterPro" id="IPR017462">
    <property type="entry name" value="Sulphur_relay_TusC/DsrF"/>
</dbReference>
<proteinExistence type="inferred from homology"/>
<comment type="similarity">
    <text evidence="1">Belongs to the DsrF/TusC family.</text>
</comment>
<dbReference type="RefSeq" id="WP_093307734.1">
    <property type="nucleotide sequence ID" value="NZ_FNYH01000001.1"/>
</dbReference>
<sequence>MLLIQRHAPYQGQKAKSLLDIALVAAAFEHQPAMLFLGDGVYQLLTSKKLDTLSGFYPKGVQSTLTALPLYDIDTFYVDAEALNARQLAPDALSLPVTLLEPQQIRQLVRDTSWVITL</sequence>
<dbReference type="InterPro" id="IPR003787">
    <property type="entry name" value="Sulphur_relay_DsrE/F-like"/>
</dbReference>
<evidence type="ECO:0000313" key="3">
    <source>
        <dbReference type="Proteomes" id="UP000242999"/>
    </source>
</evidence>
<gene>
    <name evidence="2" type="ORF">SAMN05421831_10177</name>
</gene>
<evidence type="ECO:0000313" key="2">
    <source>
        <dbReference type="EMBL" id="SEI37676.1"/>
    </source>
</evidence>
<dbReference type="Pfam" id="PF02635">
    <property type="entry name" value="DsrE"/>
    <property type="match status" value="1"/>
</dbReference>
<keyword evidence="3" id="KW-1185">Reference proteome</keyword>
<evidence type="ECO:0000256" key="1">
    <source>
        <dbReference type="ARBA" id="ARBA00005996"/>
    </source>
</evidence>
<dbReference type="InterPro" id="IPR027396">
    <property type="entry name" value="DsrEFH-like"/>
</dbReference>
<organism evidence="2 3">
    <name type="scientific">Allopseudospirillum japonicum</name>
    <dbReference type="NCBI Taxonomy" id="64971"/>
    <lineage>
        <taxon>Bacteria</taxon>
        <taxon>Pseudomonadati</taxon>
        <taxon>Pseudomonadota</taxon>
        <taxon>Gammaproteobacteria</taxon>
        <taxon>Oceanospirillales</taxon>
        <taxon>Oceanospirillaceae</taxon>
        <taxon>Allopseudospirillum</taxon>
    </lineage>
</organism>